<dbReference type="Proteomes" id="UP000594262">
    <property type="component" value="Unplaced"/>
</dbReference>
<evidence type="ECO:0000256" key="4">
    <source>
        <dbReference type="ARBA" id="ARBA00022833"/>
    </source>
</evidence>
<feature type="domain" description="C2H2-type" evidence="6">
    <location>
        <begin position="348"/>
        <end position="375"/>
    </location>
</feature>
<sequence length="557" mass="64126">MFNIAVQPEKIVDCSIQNDVYCYRIRWCDSWVSHDSLPDSWQYLVDDFWKKQTEQQIQEPLQNQDDPNRLIHSMNTKFLPHFSTLLVGESEVNSQQQNLISTQSPSDTLGPLEPPALFTTAQPLGSLSTQQATFTLTAASLRDNQLDISGVGDFQIPLFEQTSQPAALQLIHQQTQQIEISSISNTDEQTTSATTDHQPSKTTVKIERKKKEPAKTTKFTLTTKTNKQTTCEECSRDFSKTSNPRKRLREHIRRVHLKNGKFHCTDCPKTFVCSQGLRDHEPVHSKERKHSCTYCGQTFLRSSHLYIHTRTHEEEKNFSCEGCVFTCNVQSELKEHCENTHSDITIDIKCSICKQNLFSSQSIYSHSLRHSGSRDWKCDVCGSAFKRKQILDQHMKRHSKDRNMFSCDNCSKDFTTRSTLKQHLYIVHNRTIDGAEHKCEVCGKCFKNWANYNRHVGLHPKVNDTSLNNVERDEGGQAKDFNTSGTDDFTCNVCKSHHDTLSQLLEHLQQHQVEEQNGVETSLKDSKERKCDTCQKLQERKQFKETFRNSRHAGIEM</sequence>
<feature type="domain" description="C2H2-type" evidence="6">
    <location>
        <begin position="290"/>
        <end position="317"/>
    </location>
</feature>
<dbReference type="CDD" id="cd00024">
    <property type="entry name" value="CD_CSD"/>
    <property type="match status" value="1"/>
</dbReference>
<dbReference type="PROSITE" id="PS50157">
    <property type="entry name" value="ZINC_FINGER_C2H2_2"/>
    <property type="match status" value="6"/>
</dbReference>
<feature type="domain" description="C2H2-type" evidence="6">
    <location>
        <begin position="262"/>
        <end position="289"/>
    </location>
</feature>
<name>A0A7M5V4W0_9CNID</name>
<evidence type="ECO:0000313" key="7">
    <source>
        <dbReference type="EnsemblMetazoa" id="CLYHEMP011400.2"/>
    </source>
</evidence>
<dbReference type="Gene3D" id="3.30.160.60">
    <property type="entry name" value="Classic Zinc Finger"/>
    <property type="match status" value="5"/>
</dbReference>
<feature type="domain" description="C2H2-type" evidence="6">
    <location>
        <begin position="405"/>
        <end position="428"/>
    </location>
</feature>
<dbReference type="Pfam" id="PF00096">
    <property type="entry name" value="zf-C2H2"/>
    <property type="match status" value="3"/>
</dbReference>
<accession>A0A7M5V4W0</accession>
<keyword evidence="2" id="KW-0677">Repeat</keyword>
<keyword evidence="8" id="KW-1185">Reference proteome</keyword>
<organism evidence="7 8">
    <name type="scientific">Clytia hemisphaerica</name>
    <dbReference type="NCBI Taxonomy" id="252671"/>
    <lineage>
        <taxon>Eukaryota</taxon>
        <taxon>Metazoa</taxon>
        <taxon>Cnidaria</taxon>
        <taxon>Hydrozoa</taxon>
        <taxon>Hydroidolina</taxon>
        <taxon>Leptothecata</taxon>
        <taxon>Obeliida</taxon>
        <taxon>Clytiidae</taxon>
        <taxon>Clytia</taxon>
    </lineage>
</organism>
<dbReference type="InterPro" id="IPR013087">
    <property type="entry name" value="Znf_C2H2_type"/>
</dbReference>
<dbReference type="InterPro" id="IPR036236">
    <property type="entry name" value="Znf_C2H2_sf"/>
</dbReference>
<keyword evidence="3 5" id="KW-0863">Zinc-finger</keyword>
<evidence type="ECO:0000256" key="3">
    <source>
        <dbReference type="ARBA" id="ARBA00022771"/>
    </source>
</evidence>
<keyword evidence="4" id="KW-0862">Zinc</keyword>
<protein>
    <recommendedName>
        <fullName evidence="6">C2H2-type domain-containing protein</fullName>
    </recommendedName>
</protein>
<evidence type="ECO:0000256" key="5">
    <source>
        <dbReference type="PROSITE-ProRule" id="PRU00042"/>
    </source>
</evidence>
<dbReference type="GO" id="GO:0008270">
    <property type="term" value="F:zinc ion binding"/>
    <property type="evidence" value="ECO:0007669"/>
    <property type="project" value="UniProtKB-KW"/>
</dbReference>
<dbReference type="SUPFAM" id="SSF54160">
    <property type="entry name" value="Chromo domain-like"/>
    <property type="match status" value="1"/>
</dbReference>
<evidence type="ECO:0000313" key="8">
    <source>
        <dbReference type="Proteomes" id="UP000594262"/>
    </source>
</evidence>
<evidence type="ECO:0000256" key="1">
    <source>
        <dbReference type="ARBA" id="ARBA00022723"/>
    </source>
</evidence>
<dbReference type="SUPFAM" id="SSF57667">
    <property type="entry name" value="beta-beta-alpha zinc fingers"/>
    <property type="match status" value="3"/>
</dbReference>
<dbReference type="EnsemblMetazoa" id="CLYHEMT011400.2">
    <property type="protein sequence ID" value="CLYHEMP011400.2"/>
    <property type="gene ID" value="CLYHEMG011400"/>
</dbReference>
<evidence type="ECO:0000259" key="6">
    <source>
        <dbReference type="PROSITE" id="PS50157"/>
    </source>
</evidence>
<dbReference type="PANTHER" id="PTHR24379">
    <property type="entry name" value="KRAB AND ZINC FINGER DOMAIN-CONTAINING"/>
    <property type="match status" value="1"/>
</dbReference>
<reference evidence="7" key="1">
    <citation type="submission" date="2021-01" db="UniProtKB">
        <authorList>
            <consortium name="EnsemblMetazoa"/>
        </authorList>
    </citation>
    <scope>IDENTIFICATION</scope>
</reference>
<evidence type="ECO:0000256" key="2">
    <source>
        <dbReference type="ARBA" id="ARBA00022737"/>
    </source>
</evidence>
<keyword evidence="1" id="KW-0479">Metal-binding</keyword>
<dbReference type="SMART" id="SM00355">
    <property type="entry name" value="ZnF_C2H2"/>
    <property type="match status" value="9"/>
</dbReference>
<feature type="domain" description="C2H2-type" evidence="6">
    <location>
        <begin position="437"/>
        <end position="459"/>
    </location>
</feature>
<dbReference type="PROSITE" id="PS00028">
    <property type="entry name" value="ZINC_FINGER_C2H2_1"/>
    <property type="match status" value="7"/>
</dbReference>
<feature type="domain" description="C2H2-type" evidence="6">
    <location>
        <begin position="376"/>
        <end position="403"/>
    </location>
</feature>
<dbReference type="AlphaFoldDB" id="A0A7M5V4W0"/>
<dbReference type="PANTHER" id="PTHR24379:SF121">
    <property type="entry name" value="C2H2-TYPE DOMAIN-CONTAINING PROTEIN"/>
    <property type="match status" value="1"/>
</dbReference>
<proteinExistence type="predicted"/>
<dbReference type="OrthoDB" id="40579at2759"/>
<dbReference type="InterPro" id="IPR016197">
    <property type="entry name" value="Chromo-like_dom_sf"/>
</dbReference>